<sequence>MPPEVLKRVFEPFFTTKPQGQGTGLGLSQVWGFVRQSGGLVRIESAPRHGTTVRLFLPLHEGAVVAAKASVVAPSLSISTSGNVLLVDDEDAVRGPAAEKLRTLGLVVLEARDGPEALHVLASARPDLLVTDVGLPHGMNGRQVAEAAREHIPGLPVLFITGYAGTALPPGMEVINKPFKLDNLAQRVLAILNGGSTIGGAAED</sequence>
<dbReference type="InterPro" id="IPR005467">
    <property type="entry name" value="His_kinase_dom"/>
</dbReference>
<evidence type="ECO:0000313" key="6">
    <source>
        <dbReference type="EMBL" id="MXP65979.1"/>
    </source>
</evidence>
<dbReference type="Pfam" id="PF02518">
    <property type="entry name" value="HATPase_c"/>
    <property type="match status" value="1"/>
</dbReference>
<dbReference type="InterPro" id="IPR036890">
    <property type="entry name" value="HATPase_C_sf"/>
</dbReference>
<evidence type="ECO:0000259" key="4">
    <source>
        <dbReference type="PROSITE" id="PS50109"/>
    </source>
</evidence>
<dbReference type="Pfam" id="PF00072">
    <property type="entry name" value="Response_reg"/>
    <property type="match status" value="1"/>
</dbReference>
<dbReference type="PROSITE" id="PS50110">
    <property type="entry name" value="RESPONSE_REGULATORY"/>
    <property type="match status" value="1"/>
</dbReference>
<dbReference type="InterPro" id="IPR001789">
    <property type="entry name" value="Sig_transdc_resp-reg_receiver"/>
</dbReference>
<dbReference type="InterPro" id="IPR011006">
    <property type="entry name" value="CheY-like_superfamily"/>
</dbReference>
<dbReference type="PROSITE" id="PS50109">
    <property type="entry name" value="HIS_KIN"/>
    <property type="match status" value="1"/>
</dbReference>
<dbReference type="Gene3D" id="3.30.565.10">
    <property type="entry name" value="Histidine kinase-like ATPase, C-terminal domain"/>
    <property type="match status" value="1"/>
</dbReference>
<comment type="caution">
    <text evidence="6">The sequence shown here is derived from an EMBL/GenBank/DDBJ whole genome shotgun (WGS) entry which is preliminary data.</text>
</comment>
<gene>
    <name evidence="6" type="ORF">E0493_21770</name>
</gene>
<dbReference type="RefSeq" id="WP_160939387.1">
    <property type="nucleotide sequence ID" value="NZ_SNVJ01000034.1"/>
</dbReference>
<dbReference type="AlphaFoldDB" id="A0A845BRG5"/>
<dbReference type="InterPro" id="IPR003594">
    <property type="entry name" value="HATPase_dom"/>
</dbReference>
<proteinExistence type="predicted"/>
<name>A0A845BRG5_9PROT</name>
<dbReference type="GO" id="GO:0000160">
    <property type="term" value="P:phosphorelay signal transduction system"/>
    <property type="evidence" value="ECO:0007669"/>
    <property type="project" value="InterPro"/>
</dbReference>
<reference evidence="6 7" key="1">
    <citation type="submission" date="2019-03" db="EMBL/GenBank/DDBJ databases">
        <title>Roseomonas sp. a novel Roseomonas species isolated from Sea whip Gorgonian.</title>
        <authorList>
            <person name="Li F."/>
            <person name="Pan X."/>
            <person name="Huang S."/>
            <person name="Li Z."/>
            <person name="Meng B."/>
        </authorList>
    </citation>
    <scope>NUCLEOTIDE SEQUENCE [LARGE SCALE GENOMIC DNA]</scope>
    <source>
        <strain evidence="6 7">M0104</strain>
    </source>
</reference>
<dbReference type="PRINTS" id="PR00344">
    <property type="entry name" value="BCTRLSENSOR"/>
</dbReference>
<accession>A0A845BRG5</accession>
<keyword evidence="3" id="KW-0597">Phosphoprotein</keyword>
<keyword evidence="7" id="KW-1185">Reference proteome</keyword>
<evidence type="ECO:0000259" key="5">
    <source>
        <dbReference type="PROSITE" id="PS50110"/>
    </source>
</evidence>
<dbReference type="GO" id="GO:0004673">
    <property type="term" value="F:protein histidine kinase activity"/>
    <property type="evidence" value="ECO:0007669"/>
    <property type="project" value="UniProtKB-EC"/>
</dbReference>
<dbReference type="Proteomes" id="UP000460715">
    <property type="component" value="Unassembled WGS sequence"/>
</dbReference>
<dbReference type="Gene3D" id="3.40.50.2300">
    <property type="match status" value="1"/>
</dbReference>
<evidence type="ECO:0000256" key="3">
    <source>
        <dbReference type="PROSITE-ProRule" id="PRU00169"/>
    </source>
</evidence>
<protein>
    <recommendedName>
        <fullName evidence="2">histidine kinase</fullName>
        <ecNumber evidence="2">2.7.13.3</ecNumber>
    </recommendedName>
</protein>
<dbReference type="EC" id="2.7.13.3" evidence="2"/>
<evidence type="ECO:0000256" key="1">
    <source>
        <dbReference type="ARBA" id="ARBA00000085"/>
    </source>
</evidence>
<dbReference type="EMBL" id="SNVJ01000034">
    <property type="protein sequence ID" value="MXP65979.1"/>
    <property type="molecule type" value="Genomic_DNA"/>
</dbReference>
<dbReference type="SUPFAM" id="SSF52172">
    <property type="entry name" value="CheY-like"/>
    <property type="match status" value="1"/>
</dbReference>
<dbReference type="PANTHER" id="PTHR43065">
    <property type="entry name" value="SENSOR HISTIDINE KINASE"/>
    <property type="match status" value="1"/>
</dbReference>
<feature type="modified residue" description="4-aspartylphosphate" evidence="3">
    <location>
        <position position="132"/>
    </location>
</feature>
<dbReference type="OrthoDB" id="8019678at2"/>
<comment type="catalytic activity">
    <reaction evidence="1">
        <text>ATP + protein L-histidine = ADP + protein N-phospho-L-histidine.</text>
        <dbReference type="EC" id="2.7.13.3"/>
    </reaction>
</comment>
<organism evidence="6 7">
    <name type="scientific">Teichococcus coralli</name>
    <dbReference type="NCBI Taxonomy" id="2545983"/>
    <lineage>
        <taxon>Bacteria</taxon>
        <taxon>Pseudomonadati</taxon>
        <taxon>Pseudomonadota</taxon>
        <taxon>Alphaproteobacteria</taxon>
        <taxon>Acetobacterales</taxon>
        <taxon>Roseomonadaceae</taxon>
        <taxon>Roseomonas</taxon>
    </lineage>
</organism>
<evidence type="ECO:0000256" key="2">
    <source>
        <dbReference type="ARBA" id="ARBA00012438"/>
    </source>
</evidence>
<dbReference type="SUPFAM" id="SSF55874">
    <property type="entry name" value="ATPase domain of HSP90 chaperone/DNA topoisomerase II/histidine kinase"/>
    <property type="match status" value="1"/>
</dbReference>
<dbReference type="InterPro" id="IPR004358">
    <property type="entry name" value="Sig_transdc_His_kin-like_C"/>
</dbReference>
<evidence type="ECO:0000313" key="7">
    <source>
        <dbReference type="Proteomes" id="UP000460715"/>
    </source>
</evidence>
<feature type="domain" description="Response regulatory" evidence="5">
    <location>
        <begin position="83"/>
        <end position="192"/>
    </location>
</feature>
<dbReference type="PANTHER" id="PTHR43065:SF42">
    <property type="entry name" value="TWO-COMPONENT SENSOR PPRA"/>
    <property type="match status" value="1"/>
</dbReference>
<feature type="domain" description="Histidine kinase" evidence="4">
    <location>
        <begin position="1"/>
        <end position="61"/>
    </location>
</feature>
<dbReference type="SMART" id="SM00448">
    <property type="entry name" value="REC"/>
    <property type="match status" value="1"/>
</dbReference>